<keyword evidence="5" id="KW-1185">Reference proteome</keyword>
<dbReference type="InterPro" id="IPR036942">
    <property type="entry name" value="Beta-barrel_TonB_sf"/>
</dbReference>
<dbReference type="GO" id="GO:0009279">
    <property type="term" value="C:cell outer membrane"/>
    <property type="evidence" value="ECO:0007669"/>
    <property type="project" value="UniProtKB-SubCell"/>
</dbReference>
<evidence type="ECO:0000256" key="2">
    <source>
        <dbReference type="ARBA" id="ARBA00023136"/>
    </source>
</evidence>
<evidence type="ECO:0000313" key="5">
    <source>
        <dbReference type="Proteomes" id="UP000054172"/>
    </source>
</evidence>
<keyword evidence="2" id="KW-0472">Membrane</keyword>
<dbReference type="STRING" id="1702214.AL399_05285"/>
<dbReference type="SUPFAM" id="SSF56935">
    <property type="entry name" value="Porins"/>
    <property type="match status" value="1"/>
</dbReference>
<evidence type="ECO:0000256" key="3">
    <source>
        <dbReference type="ARBA" id="ARBA00023237"/>
    </source>
</evidence>
<dbReference type="AlphaFoldDB" id="A0A0Q4B867"/>
<comment type="caution">
    <text evidence="4">The sequence shown here is derived from an EMBL/GenBank/DDBJ whole genome shotgun (WGS) entry which is preliminary data.</text>
</comment>
<dbReference type="PATRIC" id="fig|1702214.3.peg.2080"/>
<sequence>MQYRPFARVGLYLFLVLIPSWVWAQGGDTLQRAKIPMGERETTSTQKTVEVSRAFAPTIQDADKVGRQPVMDDSASVAPHFTYELDPHPIVTHFALRPLPAARMGAETHDPTSLFYLKLGIGNYLSPLAEGYVTSKYHEHYSGGIAAKHRSAFGSVTLANGQGVDAPWAQTSVSLFGDAAFKDLALHGELWYRHALSSFYGASDTLRFPQNPYFLSRTTAHAYGGRFAFNSTYLDSSHFHYSGAVEAEHYTDSWDMGQHRVSVVGSGHMFHNHECYGGTLRVDYFGKTLEPTVEPNTIVTMQPWVKLFGDEWRVIVGVDLAFDYNNRIPQLHLFPRAHLSYDVIAHYLIPYAEAEGGVVPADYYTIRRENAWVTPGLHVWNTTQNLDIRLGLKGNANPRLSYNVCVGYSIVDSAHFFANRPVLYTRPDGTVEERLASDFMAIHDSYSQTRITGELYYNLTDRFLLGLRGDYWQYKLQHEEYPWHRPSYQATFHTAYNLRQKVHLGLAFRFENGAKAKGVGGAAVDLGPLYLLDLDARYQFSDFWSVFLDLGNVLACKHSVYYLYPMQRLHAHVGVILNF</sequence>
<gene>
    <name evidence="4" type="ORF">AL399_05285</name>
</gene>
<dbReference type="Proteomes" id="UP000054172">
    <property type="component" value="Unassembled WGS sequence"/>
</dbReference>
<keyword evidence="3" id="KW-0998">Cell outer membrane</keyword>
<evidence type="ECO:0000313" key="4">
    <source>
        <dbReference type="EMBL" id="KQM08807.1"/>
    </source>
</evidence>
<name>A0A0Q4B867_9BACT</name>
<dbReference type="Gene3D" id="2.40.170.20">
    <property type="entry name" value="TonB-dependent receptor, beta-barrel domain"/>
    <property type="match status" value="1"/>
</dbReference>
<proteinExistence type="predicted"/>
<protein>
    <recommendedName>
        <fullName evidence="6">TonB-dependent receptor-like beta-barrel domain-containing protein</fullName>
    </recommendedName>
</protein>
<comment type="subcellular location">
    <subcellularLocation>
        <location evidence="1">Cell outer membrane</location>
    </subcellularLocation>
</comment>
<organism evidence="4 5">
    <name type="scientific">Candidatus [Bacteroides] periocalifornicus</name>
    <dbReference type="NCBI Taxonomy" id="1702214"/>
    <lineage>
        <taxon>Bacteria</taxon>
        <taxon>Pseudomonadati</taxon>
        <taxon>Bacteroidota</taxon>
    </lineage>
</organism>
<evidence type="ECO:0000256" key="1">
    <source>
        <dbReference type="ARBA" id="ARBA00004442"/>
    </source>
</evidence>
<accession>A0A0Q4B867</accession>
<evidence type="ECO:0008006" key="6">
    <source>
        <dbReference type="Google" id="ProtNLM"/>
    </source>
</evidence>
<reference evidence="4" key="1">
    <citation type="submission" date="2015-08" db="EMBL/GenBank/DDBJ databases">
        <title>Candidatus Bacteriodes Periocalifornicus.</title>
        <authorList>
            <person name="McLean J.S."/>
            <person name="Kelley S."/>
        </authorList>
    </citation>
    <scope>NUCLEOTIDE SEQUENCE [LARGE SCALE GENOMIC DNA]</scope>
    <source>
        <strain evidence="4">12B</strain>
    </source>
</reference>
<dbReference type="EMBL" id="LIIK01000021">
    <property type="protein sequence ID" value="KQM08807.1"/>
    <property type="molecule type" value="Genomic_DNA"/>
</dbReference>